<proteinExistence type="predicted"/>
<comment type="subcellular location">
    <subcellularLocation>
        <location evidence="1">Membrane</location>
        <topology evidence="1">Multi-pass membrane protein</topology>
    </subcellularLocation>
</comment>
<evidence type="ECO:0000256" key="3">
    <source>
        <dbReference type="ARBA" id="ARBA00022989"/>
    </source>
</evidence>
<dbReference type="InterPro" id="IPR036259">
    <property type="entry name" value="MFS_trans_sf"/>
</dbReference>
<evidence type="ECO:0000256" key="4">
    <source>
        <dbReference type="ARBA" id="ARBA00023136"/>
    </source>
</evidence>
<dbReference type="InterPro" id="IPR020846">
    <property type="entry name" value="MFS_dom"/>
</dbReference>
<dbReference type="Proteomes" id="UP000029644">
    <property type="component" value="Unassembled WGS sequence"/>
</dbReference>
<evidence type="ECO:0000256" key="1">
    <source>
        <dbReference type="ARBA" id="ARBA00004141"/>
    </source>
</evidence>
<keyword evidence="2 5" id="KW-0812">Transmembrane</keyword>
<reference evidence="7 8" key="1">
    <citation type="journal article" date="2014" name="Genome Announc.">
        <title>Draft Genome Sequences of Marine Flavobacterium Algibacter lectus Strains SS8 and NR4.</title>
        <authorList>
            <person name="Takatani N."/>
            <person name="Nakanishi M."/>
            <person name="Meirelles P."/>
            <person name="Mino S."/>
            <person name="Suda W."/>
            <person name="Oshima K."/>
            <person name="Hattori M."/>
            <person name="Ohkuma M."/>
            <person name="Hosokawa M."/>
            <person name="Miyashita K."/>
            <person name="Thompson F.L."/>
            <person name="Niwa A."/>
            <person name="Sawabe T."/>
            <person name="Sawabe T."/>
        </authorList>
    </citation>
    <scope>NUCLEOTIDE SEQUENCE [LARGE SCALE GENOMIC DNA]</scope>
    <source>
        <strain evidence="7 8">JCM 19300</strain>
    </source>
</reference>
<feature type="transmembrane region" description="Helical" evidence="5">
    <location>
        <begin position="56"/>
        <end position="74"/>
    </location>
</feature>
<comment type="caution">
    <text evidence="7">The sequence shown here is derived from an EMBL/GenBank/DDBJ whole genome shotgun (WGS) entry which is preliminary data.</text>
</comment>
<evidence type="ECO:0000313" key="7">
    <source>
        <dbReference type="EMBL" id="GAL63562.1"/>
    </source>
</evidence>
<dbReference type="PROSITE" id="PS50850">
    <property type="entry name" value="MFS"/>
    <property type="match status" value="1"/>
</dbReference>
<dbReference type="Gene3D" id="1.20.1250.20">
    <property type="entry name" value="MFS general substrate transporter like domains"/>
    <property type="match status" value="1"/>
</dbReference>
<feature type="transmembrane region" description="Helical" evidence="5">
    <location>
        <begin position="86"/>
        <end position="105"/>
    </location>
</feature>
<gene>
    <name evidence="7" type="ORF">JCM19300_1911</name>
</gene>
<dbReference type="PANTHER" id="PTHR11662:SF333">
    <property type="entry name" value="D-GALACTONATE TRANSPORTER"/>
    <property type="match status" value="1"/>
</dbReference>
<keyword evidence="3 5" id="KW-1133">Transmembrane helix</keyword>
<evidence type="ECO:0000256" key="2">
    <source>
        <dbReference type="ARBA" id="ARBA00022692"/>
    </source>
</evidence>
<dbReference type="PANTHER" id="PTHR11662">
    <property type="entry name" value="SOLUTE CARRIER FAMILY 17"/>
    <property type="match status" value="1"/>
</dbReference>
<dbReference type="InterPro" id="IPR050382">
    <property type="entry name" value="MFS_Na/Anion_cotransporter"/>
</dbReference>
<evidence type="ECO:0000256" key="5">
    <source>
        <dbReference type="SAM" id="Phobius"/>
    </source>
</evidence>
<evidence type="ECO:0000313" key="8">
    <source>
        <dbReference type="Proteomes" id="UP000029644"/>
    </source>
</evidence>
<dbReference type="GO" id="GO:0022857">
    <property type="term" value="F:transmembrane transporter activity"/>
    <property type="evidence" value="ECO:0007669"/>
    <property type="project" value="InterPro"/>
</dbReference>
<dbReference type="AlphaFoldDB" id="A0A090W7Q6"/>
<organism evidence="7 8">
    <name type="scientific">Algibacter lectus</name>
    <dbReference type="NCBI Taxonomy" id="221126"/>
    <lineage>
        <taxon>Bacteria</taxon>
        <taxon>Pseudomonadati</taxon>
        <taxon>Bacteroidota</taxon>
        <taxon>Flavobacteriia</taxon>
        <taxon>Flavobacteriales</taxon>
        <taxon>Flavobacteriaceae</taxon>
        <taxon>Algibacter</taxon>
    </lineage>
</organism>
<dbReference type="InterPro" id="IPR011701">
    <property type="entry name" value="MFS"/>
</dbReference>
<dbReference type="GO" id="GO:0016020">
    <property type="term" value="C:membrane"/>
    <property type="evidence" value="ECO:0007669"/>
    <property type="project" value="UniProtKB-SubCell"/>
</dbReference>
<dbReference type="Pfam" id="PF07690">
    <property type="entry name" value="MFS_1"/>
    <property type="match status" value="1"/>
</dbReference>
<accession>A0A090W7Q6</accession>
<keyword evidence="4 5" id="KW-0472">Membrane</keyword>
<protein>
    <submittedName>
        <fullName evidence="7">D-galactonate transporter</fullName>
    </submittedName>
</protein>
<name>A0A090W7Q6_9FLAO</name>
<feature type="domain" description="Major facilitator superfamily (MFS) profile" evidence="6">
    <location>
        <begin position="1"/>
        <end position="164"/>
    </location>
</feature>
<dbReference type="EMBL" id="BBNQ01000012">
    <property type="protein sequence ID" value="GAL63562.1"/>
    <property type="molecule type" value="Genomic_DNA"/>
</dbReference>
<dbReference type="SUPFAM" id="SSF103473">
    <property type="entry name" value="MFS general substrate transporter"/>
    <property type="match status" value="1"/>
</dbReference>
<evidence type="ECO:0000259" key="6">
    <source>
        <dbReference type="PROSITE" id="PS50850"/>
    </source>
</evidence>
<sequence>MLFLWSVATLFQGFVNSFKILLGLRASIGVFEAPSYPANNAIVTKWFPETERASAIAVYTSGQFIGLAFLFPVLTLIQDKVGWRGLLIISGVIGVIWAVVWYAFYRDPDQHKTVSEQELKLIRDGGGFVNKSTVIRKKEKFNWNDFYEAFKHRKLWGIYWANFV</sequence>